<evidence type="ECO:0000313" key="13">
    <source>
        <dbReference type="EMBL" id="KAG7489841.1"/>
    </source>
</evidence>
<keyword evidence="4 10" id="KW-1133">Transmembrane helix</keyword>
<dbReference type="EMBL" id="JAGKHQ010000017">
    <property type="protein sequence ID" value="KAG7489841.1"/>
    <property type="molecule type" value="Genomic_DNA"/>
</dbReference>
<reference evidence="13 14" key="1">
    <citation type="journal article" date="2021" name="Sci. Rep.">
        <title>Chromosome anchoring in Senegalese sole (Solea senegalensis) reveals sex-associated markers and genome rearrangements in flatfish.</title>
        <authorList>
            <person name="Guerrero-Cozar I."/>
            <person name="Gomez-Garrido J."/>
            <person name="Berbel C."/>
            <person name="Martinez-Blanch J.F."/>
            <person name="Alioto T."/>
            <person name="Claros M.G."/>
            <person name="Gagnaire P.A."/>
            <person name="Manchado M."/>
        </authorList>
    </citation>
    <scope>NUCLEOTIDE SEQUENCE [LARGE SCALE GENOMIC DNA]</scope>
    <source>
        <strain evidence="13">Sse05_10M</strain>
    </source>
</reference>
<dbReference type="GO" id="GO:0016020">
    <property type="term" value="C:membrane"/>
    <property type="evidence" value="ECO:0007669"/>
    <property type="project" value="UniProtKB-SubCell"/>
</dbReference>
<dbReference type="InterPro" id="IPR000742">
    <property type="entry name" value="EGF"/>
</dbReference>
<sequence>MFALMKGLTSVVAVLLLLTTTGQSATVTDNLQTTASPLTSLTTQLNNSDTEEPQVLSIHRSCEDEHEGYCENGGQCMYPQDSEKPSCICTSSYHGPRCLFLIEPTQSRPELEKVIGITFGVLMLILILAIVMYCFAYRK</sequence>
<feature type="disulfide bond" evidence="9">
    <location>
        <begin position="70"/>
        <end position="87"/>
    </location>
</feature>
<evidence type="ECO:0000256" key="7">
    <source>
        <dbReference type="ARBA" id="ARBA00023157"/>
    </source>
</evidence>
<keyword evidence="14" id="KW-1185">Reference proteome</keyword>
<dbReference type="PANTHER" id="PTHR10740">
    <property type="entry name" value="TRANSFORMING GROWTH FACTOR ALPHA"/>
    <property type="match status" value="1"/>
</dbReference>
<protein>
    <submittedName>
        <fullName evidence="13">Epigen</fullName>
    </submittedName>
</protein>
<gene>
    <name evidence="13" type="ORF">JOB18_021615</name>
</gene>
<name>A0AAV6QI81_SOLSE</name>
<evidence type="ECO:0000259" key="12">
    <source>
        <dbReference type="PROSITE" id="PS50026"/>
    </source>
</evidence>
<keyword evidence="3 10" id="KW-0812">Transmembrane</keyword>
<feature type="chain" id="PRO_5043742250" evidence="11">
    <location>
        <begin position="25"/>
        <end position="139"/>
    </location>
</feature>
<evidence type="ECO:0000256" key="2">
    <source>
        <dbReference type="ARBA" id="ARBA00022536"/>
    </source>
</evidence>
<feature type="disulfide bond" evidence="9">
    <location>
        <begin position="89"/>
        <end position="98"/>
    </location>
</feature>
<evidence type="ECO:0000256" key="9">
    <source>
        <dbReference type="PROSITE-ProRule" id="PRU00076"/>
    </source>
</evidence>
<keyword evidence="2 9" id="KW-0245">EGF-like domain</keyword>
<dbReference type="AlphaFoldDB" id="A0AAV6QI81"/>
<evidence type="ECO:0000256" key="1">
    <source>
        <dbReference type="ARBA" id="ARBA00004479"/>
    </source>
</evidence>
<dbReference type="PROSITE" id="PS00022">
    <property type="entry name" value="EGF_1"/>
    <property type="match status" value="1"/>
</dbReference>
<dbReference type="GO" id="GO:0008083">
    <property type="term" value="F:growth factor activity"/>
    <property type="evidence" value="ECO:0007669"/>
    <property type="project" value="UniProtKB-KW"/>
</dbReference>
<dbReference type="PANTHER" id="PTHR10740:SF10">
    <property type="entry name" value="EPIGEN"/>
    <property type="match status" value="1"/>
</dbReference>
<feature type="transmembrane region" description="Helical" evidence="10">
    <location>
        <begin position="114"/>
        <end position="136"/>
    </location>
</feature>
<organism evidence="13 14">
    <name type="scientific">Solea senegalensis</name>
    <name type="common">Senegalese sole</name>
    <dbReference type="NCBI Taxonomy" id="28829"/>
    <lineage>
        <taxon>Eukaryota</taxon>
        <taxon>Metazoa</taxon>
        <taxon>Chordata</taxon>
        <taxon>Craniata</taxon>
        <taxon>Vertebrata</taxon>
        <taxon>Euteleostomi</taxon>
        <taxon>Actinopterygii</taxon>
        <taxon>Neopterygii</taxon>
        <taxon>Teleostei</taxon>
        <taxon>Neoteleostei</taxon>
        <taxon>Acanthomorphata</taxon>
        <taxon>Carangaria</taxon>
        <taxon>Pleuronectiformes</taxon>
        <taxon>Pleuronectoidei</taxon>
        <taxon>Soleidae</taxon>
        <taxon>Solea</taxon>
    </lineage>
</organism>
<dbReference type="GO" id="GO:0005615">
    <property type="term" value="C:extracellular space"/>
    <property type="evidence" value="ECO:0007669"/>
    <property type="project" value="TreeGrafter"/>
</dbReference>
<dbReference type="GO" id="GO:0005154">
    <property type="term" value="F:epidermal growth factor receptor binding"/>
    <property type="evidence" value="ECO:0007669"/>
    <property type="project" value="TreeGrafter"/>
</dbReference>
<feature type="domain" description="EGF-like" evidence="12">
    <location>
        <begin position="58"/>
        <end position="99"/>
    </location>
</feature>
<evidence type="ECO:0000256" key="3">
    <source>
        <dbReference type="ARBA" id="ARBA00022692"/>
    </source>
</evidence>
<keyword evidence="11" id="KW-0732">Signal</keyword>
<evidence type="ECO:0000256" key="5">
    <source>
        <dbReference type="ARBA" id="ARBA00023030"/>
    </source>
</evidence>
<comment type="caution">
    <text evidence="13">The sequence shown here is derived from an EMBL/GenBank/DDBJ whole genome shotgun (WGS) entry which is preliminary data.</text>
</comment>
<evidence type="ECO:0000256" key="10">
    <source>
        <dbReference type="SAM" id="Phobius"/>
    </source>
</evidence>
<comment type="caution">
    <text evidence="9">Lacks conserved residue(s) required for the propagation of feature annotation.</text>
</comment>
<evidence type="ECO:0000256" key="6">
    <source>
        <dbReference type="ARBA" id="ARBA00023136"/>
    </source>
</evidence>
<keyword evidence="6 10" id="KW-0472">Membrane</keyword>
<dbReference type="GO" id="GO:0007173">
    <property type="term" value="P:epidermal growth factor receptor signaling pathway"/>
    <property type="evidence" value="ECO:0007669"/>
    <property type="project" value="TreeGrafter"/>
</dbReference>
<dbReference type="Proteomes" id="UP000693946">
    <property type="component" value="Linkage Group LG5"/>
</dbReference>
<dbReference type="GO" id="GO:0045840">
    <property type="term" value="P:positive regulation of mitotic nuclear division"/>
    <property type="evidence" value="ECO:0007669"/>
    <property type="project" value="TreeGrafter"/>
</dbReference>
<dbReference type="PROSITE" id="PS50026">
    <property type="entry name" value="EGF_3"/>
    <property type="match status" value="1"/>
</dbReference>
<evidence type="ECO:0000256" key="11">
    <source>
        <dbReference type="SAM" id="SignalP"/>
    </source>
</evidence>
<evidence type="ECO:0000256" key="4">
    <source>
        <dbReference type="ARBA" id="ARBA00022989"/>
    </source>
</evidence>
<feature type="signal peptide" evidence="11">
    <location>
        <begin position="1"/>
        <end position="24"/>
    </location>
</feature>
<keyword evidence="8" id="KW-0325">Glycoprotein</keyword>
<keyword evidence="7 9" id="KW-1015">Disulfide bond</keyword>
<comment type="subcellular location">
    <subcellularLocation>
        <location evidence="1">Membrane</location>
        <topology evidence="1">Single-pass type I membrane protein</topology>
    </subcellularLocation>
</comment>
<accession>A0AAV6QI81</accession>
<keyword evidence="5" id="KW-0339">Growth factor</keyword>
<dbReference type="GO" id="GO:0008284">
    <property type="term" value="P:positive regulation of cell population proliferation"/>
    <property type="evidence" value="ECO:0007669"/>
    <property type="project" value="TreeGrafter"/>
</dbReference>
<evidence type="ECO:0000256" key="8">
    <source>
        <dbReference type="ARBA" id="ARBA00023180"/>
    </source>
</evidence>
<evidence type="ECO:0000313" key="14">
    <source>
        <dbReference type="Proteomes" id="UP000693946"/>
    </source>
</evidence>
<proteinExistence type="predicted"/>